<dbReference type="InterPro" id="IPR007320">
    <property type="entry name" value="PDCD2_C"/>
</dbReference>
<dbReference type="VEuPathDB" id="FungiDB:H257_02580"/>
<protein>
    <recommendedName>
        <fullName evidence="6">MYND-type domain-containing protein</fullName>
    </recommendedName>
</protein>
<feature type="region of interest" description="Disordered" evidence="5">
    <location>
        <begin position="1"/>
        <end position="37"/>
    </location>
</feature>
<feature type="region of interest" description="Disordered" evidence="5">
    <location>
        <begin position="565"/>
        <end position="644"/>
    </location>
</feature>
<dbReference type="AlphaFoldDB" id="A0A397AVZ7"/>
<gene>
    <name evidence="7" type="ORF">DYB36_000036</name>
</gene>
<evidence type="ECO:0000256" key="3">
    <source>
        <dbReference type="ARBA" id="ARBA00022833"/>
    </source>
</evidence>
<dbReference type="PROSITE" id="PS50865">
    <property type="entry name" value="ZF_MYND_2"/>
    <property type="match status" value="1"/>
</dbReference>
<dbReference type="VEuPathDB" id="FungiDB:H257_02579"/>
<dbReference type="GO" id="GO:0008270">
    <property type="term" value="F:zinc ion binding"/>
    <property type="evidence" value="ECO:0007669"/>
    <property type="project" value="UniProtKB-KW"/>
</dbReference>
<dbReference type="Proteomes" id="UP000265427">
    <property type="component" value="Unassembled WGS sequence"/>
</dbReference>
<keyword evidence="1" id="KW-0479">Metal-binding</keyword>
<dbReference type="GO" id="GO:0005737">
    <property type="term" value="C:cytoplasm"/>
    <property type="evidence" value="ECO:0007669"/>
    <property type="project" value="InterPro"/>
</dbReference>
<evidence type="ECO:0000313" key="8">
    <source>
        <dbReference type="Proteomes" id="UP000265427"/>
    </source>
</evidence>
<dbReference type="GO" id="GO:0003676">
    <property type="term" value="F:nucleic acid binding"/>
    <property type="evidence" value="ECO:0007669"/>
    <property type="project" value="InterPro"/>
</dbReference>
<dbReference type="Pfam" id="PF04194">
    <property type="entry name" value="PDCD2_C"/>
    <property type="match status" value="1"/>
</dbReference>
<evidence type="ECO:0000313" key="7">
    <source>
        <dbReference type="EMBL" id="RHY10029.1"/>
    </source>
</evidence>
<dbReference type="Pfam" id="PF01753">
    <property type="entry name" value="zf-MYND"/>
    <property type="match status" value="1"/>
</dbReference>
<dbReference type="InterPro" id="IPR027267">
    <property type="entry name" value="AH/BAR_dom_sf"/>
</dbReference>
<feature type="region of interest" description="Disordered" evidence="5">
    <location>
        <begin position="532"/>
        <end position="551"/>
    </location>
</feature>
<name>A0A397AVZ7_APHAT</name>
<keyword evidence="2 4" id="KW-0863">Zinc-finger</keyword>
<dbReference type="InterPro" id="IPR036397">
    <property type="entry name" value="RNaseH_sf"/>
</dbReference>
<dbReference type="PANTHER" id="PTHR12298">
    <property type="entry name" value="PCDC2 PROGRAMMED CELL DEATH PROTEIN 2 -RELATED"/>
    <property type="match status" value="1"/>
</dbReference>
<evidence type="ECO:0000256" key="4">
    <source>
        <dbReference type="PROSITE-ProRule" id="PRU00134"/>
    </source>
</evidence>
<evidence type="ECO:0000259" key="6">
    <source>
        <dbReference type="PROSITE" id="PS50865"/>
    </source>
</evidence>
<evidence type="ECO:0000256" key="1">
    <source>
        <dbReference type="ARBA" id="ARBA00022723"/>
    </source>
</evidence>
<dbReference type="SUPFAM" id="SSF144232">
    <property type="entry name" value="HIT/MYND zinc finger-like"/>
    <property type="match status" value="1"/>
</dbReference>
<dbReference type="Gene3D" id="1.20.1270.60">
    <property type="entry name" value="Arfaptin homology (AH) domain/BAR domain"/>
    <property type="match status" value="1"/>
</dbReference>
<keyword evidence="3" id="KW-0862">Zinc</keyword>
<dbReference type="PANTHER" id="PTHR12298:SF4">
    <property type="entry name" value="PROGRAMMED CELL DEATH PROTEIN 2"/>
    <property type="match status" value="1"/>
</dbReference>
<evidence type="ECO:0000256" key="5">
    <source>
        <dbReference type="SAM" id="MobiDB-lite"/>
    </source>
</evidence>
<evidence type="ECO:0000256" key="2">
    <source>
        <dbReference type="ARBA" id="ARBA00022771"/>
    </source>
</evidence>
<comment type="caution">
    <text evidence="7">The sequence shown here is derived from an EMBL/GenBank/DDBJ whole genome shotgun (WGS) entry which is preliminary data.</text>
</comment>
<feature type="compositionally biased region" description="Low complexity" evidence="5">
    <location>
        <begin position="593"/>
        <end position="615"/>
    </location>
</feature>
<dbReference type="Gene3D" id="3.30.420.10">
    <property type="entry name" value="Ribonuclease H-like superfamily/Ribonuclease H"/>
    <property type="match status" value="1"/>
</dbReference>
<proteinExistence type="predicted"/>
<dbReference type="Gene3D" id="6.10.140.2220">
    <property type="match status" value="1"/>
</dbReference>
<sequence>MADKSVVTPDSVVLEEASAHEDASFEPTNYEDEDDEDLELEGGDMEVELGFLGEKEAHLYGPFGEWDGGKVGGSPVWLHPNTHVDVKCSGCDKNMSFLLQIYCPLDHPEQAFHRSLARTFRSQLPQDNLYYANHEDINYRPLDHVNKSLHRCALCGLKATFSCSACHVAHYCSKEHQKDHWKHGHKQDCPQCLATHELFEDVAHATALEDNGSKFLFPEYAIHIDPEPATTEAKMMHDFEQAQTSRRVATNDDVFTDDSAIDISQKDLSSLLGSSPAVDKTYLAFLTRVAMAKDQVLRYCRWNIEQDAVLWVHSTDRPMDVPVCAGCGEPRLFEFQVMPQLLYHLKLSGEDSIESLAATNAGKHELDWGTLVVYTCPNSCSQGRHDSAELIEEFSPEVKQFIDVFKACSINIDVTQVTELVDTYAKTFETRVQAPAQGWTHQVDLLHKECSEFSETHITFDHYNKKVLALREAHNKRAGAGKHEKGKEVDKLVRVRRVAAIFEATKKMEPLLSITSYDEHLAALESFAVNGHAASGDKPAPRGSGTHIAASDNIQVNTLSFSDFVGSSESTSPAKSPPAPATMDEPWGNFTDSPPKSSFGSNKSSSNGGFAGSFPVPTSFGSNKSSHGDFGSMPPPQARTSNSHIVSTNCSSSNRIVNVLDFASSPLDTSSSNNPFEDNGGFMEFSMGDLPGYATASPHQVDSPPSPGGFNPFAPAPPAPAFQSMPLNAAQHASASKAGAASFDSFDLLAAVRLAEGDAIPKCEATLLYAPVSKTVKDAAKKQTKKAVRNKIKKFKKNHDGAMGLEFYLAVDADLAKIMPVVPSATTDHTYVDSLTGEQIQASLLALIPAETILVGHSLENDLSALRLIHRRLKVKRGPLFPSIIAQDSHPRKLLTELAHRKKSALIIDTAAACRTLAGGTAAAIPCTSPDTVFHHVRHQLTTGCPPTFTWGQAACPAKASELVRDIAADLPPQSLLLVVCCPGVHELKALHKLRTTRGDPRCTLQWDKSQQDKLDVVAATAQRGRVVLVAKGSSLNDDQP</sequence>
<feature type="domain" description="MYND-type" evidence="6">
    <location>
        <begin position="152"/>
        <end position="189"/>
    </location>
</feature>
<accession>A0A397AVZ7</accession>
<dbReference type="VEuPathDB" id="FungiDB:H257_02578"/>
<reference evidence="7 8" key="1">
    <citation type="submission" date="2018-08" db="EMBL/GenBank/DDBJ databases">
        <title>Aphanomyces genome sequencing and annotation.</title>
        <authorList>
            <person name="Minardi D."/>
            <person name="Oidtmann B."/>
            <person name="Van Der Giezen M."/>
            <person name="Studholme D.J."/>
        </authorList>
    </citation>
    <scope>NUCLEOTIDE SEQUENCE [LARGE SCALE GENOMIC DNA]</scope>
    <source>
        <strain evidence="7 8">Kv</strain>
    </source>
</reference>
<dbReference type="EMBL" id="QUSZ01005366">
    <property type="protein sequence ID" value="RHY10029.1"/>
    <property type="molecule type" value="Genomic_DNA"/>
</dbReference>
<organism evidence="7 8">
    <name type="scientific">Aphanomyces astaci</name>
    <name type="common">Crayfish plague agent</name>
    <dbReference type="NCBI Taxonomy" id="112090"/>
    <lineage>
        <taxon>Eukaryota</taxon>
        <taxon>Sar</taxon>
        <taxon>Stramenopiles</taxon>
        <taxon>Oomycota</taxon>
        <taxon>Saprolegniomycetes</taxon>
        <taxon>Saprolegniales</taxon>
        <taxon>Verrucalvaceae</taxon>
        <taxon>Aphanomyces</taxon>
    </lineage>
</organism>
<dbReference type="InterPro" id="IPR002893">
    <property type="entry name" value="Znf_MYND"/>
</dbReference>